<name>A0AA42WCP9_9BURK</name>
<dbReference type="AlphaFoldDB" id="A0AA42WCP9"/>
<keyword evidence="1" id="KW-0812">Transmembrane</keyword>
<protein>
    <recommendedName>
        <fullName evidence="4">Transmembrane protein</fullName>
    </recommendedName>
</protein>
<keyword evidence="1" id="KW-1133">Transmembrane helix</keyword>
<keyword evidence="1" id="KW-0472">Membrane</keyword>
<accession>A0AA42WCP9</accession>
<evidence type="ECO:0008006" key="4">
    <source>
        <dbReference type="Google" id="ProtNLM"/>
    </source>
</evidence>
<evidence type="ECO:0000313" key="2">
    <source>
        <dbReference type="EMBL" id="MDH2051189.1"/>
    </source>
</evidence>
<organism evidence="2 3">
    <name type="scientific">Achromobacter marplatensis</name>
    <dbReference type="NCBI Taxonomy" id="470868"/>
    <lineage>
        <taxon>Bacteria</taxon>
        <taxon>Pseudomonadati</taxon>
        <taxon>Pseudomonadota</taxon>
        <taxon>Betaproteobacteria</taxon>
        <taxon>Burkholderiales</taxon>
        <taxon>Alcaligenaceae</taxon>
        <taxon>Achromobacter</taxon>
    </lineage>
</organism>
<comment type="caution">
    <text evidence="2">The sequence shown here is derived from an EMBL/GenBank/DDBJ whole genome shotgun (WGS) entry which is preliminary data.</text>
</comment>
<evidence type="ECO:0000313" key="3">
    <source>
        <dbReference type="Proteomes" id="UP001161276"/>
    </source>
</evidence>
<proteinExistence type="predicted"/>
<reference evidence="2" key="1">
    <citation type="submission" date="2022-09" db="EMBL/GenBank/DDBJ databases">
        <title>Intensive care unit water sources are persistently colonized with multi-drug resistant bacteria and are the site of extensive horizontal gene transfer of antibiotic resistance genes.</title>
        <authorList>
            <person name="Diorio-Toth L."/>
        </authorList>
    </citation>
    <scope>NUCLEOTIDE SEQUENCE</scope>
    <source>
        <strain evidence="2">GD03676</strain>
    </source>
</reference>
<feature type="transmembrane region" description="Helical" evidence="1">
    <location>
        <begin position="39"/>
        <end position="64"/>
    </location>
</feature>
<feature type="transmembrane region" description="Helical" evidence="1">
    <location>
        <begin position="91"/>
        <end position="115"/>
    </location>
</feature>
<evidence type="ECO:0000256" key="1">
    <source>
        <dbReference type="SAM" id="Phobius"/>
    </source>
</evidence>
<dbReference type="EMBL" id="JAOCKG010000004">
    <property type="protein sequence ID" value="MDH2051189.1"/>
    <property type="molecule type" value="Genomic_DNA"/>
</dbReference>
<gene>
    <name evidence="2" type="ORF">N5K24_12320</name>
</gene>
<dbReference type="Proteomes" id="UP001161276">
    <property type="component" value="Unassembled WGS sequence"/>
</dbReference>
<dbReference type="RefSeq" id="WP_280026907.1">
    <property type="nucleotide sequence ID" value="NZ_JAOCKG010000004.1"/>
</dbReference>
<sequence>MNDQLQAALADIIGKTGEAVSDGVGFLKAELPSVIQQLLYWKIASSFLGMVITLAFTYAAFVFIRRGFRSAADFPPQKNSYDDDPRFWMRFWLTVVSAGLGLVSFVCVLNSFTWLKIWIAPKVYLIEYAASLAK</sequence>